<name>A0A4Q1C170_9BACT</name>
<sequence length="236" mass="26104">MLSFKSIYLLIFSVLIIAQPILGQEKKENKLKPWVASIGLGLGGALLYNQGARDQQITWHHDNYANFHSQADDFLQYSPTLVHIGARLLGAKAVHAGKEQVGLFILGTGIYALSTQGLKRIIQETRPNGEEYSFPSGHSATAFFGARVLAKEIGKEYPWLAVTGYTLAASTAYLRIANHEHWLSDVLVGAGIGIASAELAYCIYPQLKKLFSDKQALQWEPRIAPNYYAASISYRF</sequence>
<evidence type="ECO:0000313" key="2">
    <source>
        <dbReference type="EMBL" id="RXK50893.1"/>
    </source>
</evidence>
<dbReference type="CDD" id="cd03394">
    <property type="entry name" value="PAP2_like_5"/>
    <property type="match status" value="1"/>
</dbReference>
<protein>
    <submittedName>
        <fullName evidence="2">Phosphatase PAP2 family protein</fullName>
    </submittedName>
</protein>
<proteinExistence type="predicted"/>
<dbReference type="PANTHER" id="PTHR14969">
    <property type="entry name" value="SPHINGOSINE-1-PHOSPHATE PHOSPHOHYDROLASE"/>
    <property type="match status" value="1"/>
</dbReference>
<dbReference type="SMART" id="SM00014">
    <property type="entry name" value="acidPPc"/>
    <property type="match status" value="1"/>
</dbReference>
<reference evidence="2 3" key="1">
    <citation type="submission" date="2019-01" db="EMBL/GenBank/DDBJ databases">
        <title>Cytophagaceae bacterium strain CAR-16.</title>
        <authorList>
            <person name="Chen W.-M."/>
        </authorList>
    </citation>
    <scope>NUCLEOTIDE SEQUENCE [LARGE SCALE GENOMIC DNA]</scope>
    <source>
        <strain evidence="2 3">CAR-16</strain>
    </source>
</reference>
<accession>A0A4Q1C170</accession>
<dbReference type="Proteomes" id="UP000289455">
    <property type="component" value="Unassembled WGS sequence"/>
</dbReference>
<evidence type="ECO:0000313" key="3">
    <source>
        <dbReference type="Proteomes" id="UP000289455"/>
    </source>
</evidence>
<dbReference type="AlphaFoldDB" id="A0A4Q1C170"/>
<evidence type="ECO:0000259" key="1">
    <source>
        <dbReference type="SMART" id="SM00014"/>
    </source>
</evidence>
<dbReference type="OrthoDB" id="9773582at2"/>
<gene>
    <name evidence="2" type="ORF">ESB04_04375</name>
</gene>
<organism evidence="2 3">
    <name type="scientific">Aquirufa rosea</name>
    <dbReference type="NCBI Taxonomy" id="2509241"/>
    <lineage>
        <taxon>Bacteria</taxon>
        <taxon>Pseudomonadati</taxon>
        <taxon>Bacteroidota</taxon>
        <taxon>Cytophagia</taxon>
        <taxon>Cytophagales</taxon>
        <taxon>Flectobacillaceae</taxon>
        <taxon>Aquirufa</taxon>
    </lineage>
</organism>
<dbReference type="EMBL" id="SDHY01000002">
    <property type="protein sequence ID" value="RXK50893.1"/>
    <property type="molecule type" value="Genomic_DNA"/>
</dbReference>
<feature type="domain" description="Phosphatidic acid phosphatase type 2/haloperoxidase" evidence="1">
    <location>
        <begin position="101"/>
        <end position="201"/>
    </location>
</feature>
<dbReference type="Pfam" id="PF01569">
    <property type="entry name" value="PAP2"/>
    <property type="match status" value="1"/>
</dbReference>
<dbReference type="PANTHER" id="PTHR14969:SF13">
    <property type="entry name" value="AT30094P"/>
    <property type="match status" value="1"/>
</dbReference>
<dbReference type="InterPro" id="IPR036938">
    <property type="entry name" value="PAP2/HPO_sf"/>
</dbReference>
<comment type="caution">
    <text evidence="2">The sequence shown here is derived from an EMBL/GenBank/DDBJ whole genome shotgun (WGS) entry which is preliminary data.</text>
</comment>
<dbReference type="RefSeq" id="WP_129026503.1">
    <property type="nucleotide sequence ID" value="NZ_SDHY01000002.1"/>
</dbReference>
<dbReference type="SUPFAM" id="SSF48317">
    <property type="entry name" value="Acid phosphatase/Vanadium-dependent haloperoxidase"/>
    <property type="match status" value="1"/>
</dbReference>
<dbReference type="Gene3D" id="1.20.144.10">
    <property type="entry name" value="Phosphatidic acid phosphatase type 2/haloperoxidase"/>
    <property type="match status" value="1"/>
</dbReference>
<keyword evidence="3" id="KW-1185">Reference proteome</keyword>
<dbReference type="InterPro" id="IPR000326">
    <property type="entry name" value="PAP2/HPO"/>
</dbReference>